<accession>A0ABY7EHG6</accession>
<dbReference type="Proteomes" id="UP001164746">
    <property type="component" value="Chromosome 6"/>
</dbReference>
<proteinExistence type="predicted"/>
<evidence type="ECO:0008006" key="3">
    <source>
        <dbReference type="Google" id="ProtNLM"/>
    </source>
</evidence>
<gene>
    <name evidence="1" type="ORF">MAR_017792</name>
</gene>
<organism evidence="1 2">
    <name type="scientific">Mya arenaria</name>
    <name type="common">Soft-shell clam</name>
    <dbReference type="NCBI Taxonomy" id="6604"/>
    <lineage>
        <taxon>Eukaryota</taxon>
        <taxon>Metazoa</taxon>
        <taxon>Spiralia</taxon>
        <taxon>Lophotrochozoa</taxon>
        <taxon>Mollusca</taxon>
        <taxon>Bivalvia</taxon>
        <taxon>Autobranchia</taxon>
        <taxon>Heteroconchia</taxon>
        <taxon>Euheterodonta</taxon>
        <taxon>Imparidentia</taxon>
        <taxon>Neoheterodontei</taxon>
        <taxon>Myida</taxon>
        <taxon>Myoidea</taxon>
        <taxon>Myidae</taxon>
        <taxon>Mya</taxon>
    </lineage>
</organism>
<dbReference type="EMBL" id="CP111017">
    <property type="protein sequence ID" value="WAR07834.1"/>
    <property type="molecule type" value="Genomic_DNA"/>
</dbReference>
<keyword evidence="2" id="KW-1185">Reference proteome</keyword>
<evidence type="ECO:0000313" key="1">
    <source>
        <dbReference type="EMBL" id="WAR07834.1"/>
    </source>
</evidence>
<protein>
    <recommendedName>
        <fullName evidence="3">EF-hand domain-containing protein</fullName>
    </recommendedName>
</protein>
<evidence type="ECO:0000313" key="2">
    <source>
        <dbReference type="Proteomes" id="UP001164746"/>
    </source>
</evidence>
<sequence>MSLFLNLYELSSLMYAGSAKKRCKASGLWELFQTVDRSHRGKIGLASLQEILNTALARDFKAEPHNWHKFIDNLQLANSYNYDVIKE</sequence>
<reference evidence="1" key="1">
    <citation type="submission" date="2022-11" db="EMBL/GenBank/DDBJ databases">
        <title>Centuries of genome instability and evolution in soft-shell clam transmissible cancer (bioRxiv).</title>
        <authorList>
            <person name="Hart S.F.M."/>
            <person name="Yonemitsu M.A."/>
            <person name="Giersch R.M."/>
            <person name="Beal B.F."/>
            <person name="Arriagada G."/>
            <person name="Davis B.W."/>
            <person name="Ostrander E.A."/>
            <person name="Goff S.P."/>
            <person name="Metzger M.J."/>
        </authorList>
    </citation>
    <scope>NUCLEOTIDE SEQUENCE</scope>
    <source>
        <strain evidence="1">MELC-2E11</strain>
        <tissue evidence="1">Siphon/mantle</tissue>
    </source>
</reference>
<name>A0ABY7EHG6_MYAAR</name>